<comment type="caution">
    <text evidence="1">The sequence shown here is derived from an EMBL/GenBank/DDBJ whole genome shotgun (WGS) entry which is preliminary data.</text>
</comment>
<dbReference type="EMBL" id="WIUZ02000008">
    <property type="protein sequence ID" value="KAF9784296.1"/>
    <property type="molecule type" value="Genomic_DNA"/>
</dbReference>
<evidence type="ECO:0000313" key="1">
    <source>
        <dbReference type="EMBL" id="KAF9784296.1"/>
    </source>
</evidence>
<reference evidence="1" key="2">
    <citation type="submission" date="2020-11" db="EMBL/GenBank/DDBJ databases">
        <authorList>
            <consortium name="DOE Joint Genome Institute"/>
            <person name="Kuo A."/>
            <person name="Miyauchi S."/>
            <person name="Kiss E."/>
            <person name="Drula E."/>
            <person name="Kohler A."/>
            <person name="Sanchez-Garcia M."/>
            <person name="Andreopoulos B."/>
            <person name="Barry K.W."/>
            <person name="Bonito G."/>
            <person name="Buee M."/>
            <person name="Carver A."/>
            <person name="Chen C."/>
            <person name="Cichocki N."/>
            <person name="Clum A."/>
            <person name="Culley D."/>
            <person name="Crous P.W."/>
            <person name="Fauchery L."/>
            <person name="Girlanda M."/>
            <person name="Hayes R."/>
            <person name="Keri Z."/>
            <person name="Labutti K."/>
            <person name="Lipzen A."/>
            <person name="Lombard V."/>
            <person name="Magnuson J."/>
            <person name="Maillard F."/>
            <person name="Morin E."/>
            <person name="Murat C."/>
            <person name="Nolan M."/>
            <person name="Ohm R."/>
            <person name="Pangilinan J."/>
            <person name="Pereira M."/>
            <person name="Perotto S."/>
            <person name="Peter M."/>
            <person name="Riley R."/>
            <person name="Sitrit Y."/>
            <person name="Stielow B."/>
            <person name="Szollosi G."/>
            <person name="Zifcakova L."/>
            <person name="Stursova M."/>
            <person name="Spatafora J.W."/>
            <person name="Tedersoo L."/>
            <person name="Vaario L.-M."/>
            <person name="Yamada A."/>
            <person name="Yan M."/>
            <person name="Wang P."/>
            <person name="Xu J."/>
            <person name="Bruns T."/>
            <person name="Baldrian P."/>
            <person name="Vilgalys R."/>
            <person name="Henrissat B."/>
            <person name="Grigoriev I.V."/>
            <person name="Hibbett D."/>
            <person name="Nagy L.G."/>
            <person name="Martin F.M."/>
        </authorList>
    </citation>
    <scope>NUCLEOTIDE SEQUENCE</scope>
    <source>
        <strain evidence="1">UH-Tt-Lm1</strain>
    </source>
</reference>
<protein>
    <submittedName>
        <fullName evidence="1">Uncharacterized protein</fullName>
    </submittedName>
</protein>
<keyword evidence="2" id="KW-1185">Reference proteome</keyword>
<name>A0A9P6HCB4_9AGAM</name>
<gene>
    <name evidence="1" type="ORF">BJ322DRAFT_1021083</name>
</gene>
<organism evidence="1 2">
    <name type="scientific">Thelephora terrestris</name>
    <dbReference type="NCBI Taxonomy" id="56493"/>
    <lineage>
        <taxon>Eukaryota</taxon>
        <taxon>Fungi</taxon>
        <taxon>Dikarya</taxon>
        <taxon>Basidiomycota</taxon>
        <taxon>Agaricomycotina</taxon>
        <taxon>Agaricomycetes</taxon>
        <taxon>Thelephorales</taxon>
        <taxon>Thelephoraceae</taxon>
        <taxon>Thelephora</taxon>
    </lineage>
</organism>
<dbReference type="AlphaFoldDB" id="A0A9P6HCB4"/>
<accession>A0A9P6HCB4</accession>
<proteinExistence type="predicted"/>
<sequence>MVSDYGNYYQIFAKTAPKLYRCARVKRVTRKSIFKLERCRTAKNKRQRRQVGKKTLEVPVQPVIEGVMGVGGLEVFPVLLAGDAGVTGGHGVLAEFRHDLELVEEILFSGFGWRDEGHPRDRWENFMNTSLACEKILYRRQLGRHWEGGGIQVRLASAGVRDPSVGQTAVSPWVSMTLSGVSSQDRPILLEAMSEVVLNAAGGFLGGMQACHVEIILDA</sequence>
<dbReference type="Proteomes" id="UP000736335">
    <property type="component" value="Unassembled WGS sequence"/>
</dbReference>
<reference evidence="1" key="1">
    <citation type="journal article" date="2020" name="Nat. Commun.">
        <title>Large-scale genome sequencing of mycorrhizal fungi provides insights into the early evolution of symbiotic traits.</title>
        <authorList>
            <person name="Miyauchi S."/>
            <person name="Kiss E."/>
            <person name="Kuo A."/>
            <person name="Drula E."/>
            <person name="Kohler A."/>
            <person name="Sanchez-Garcia M."/>
            <person name="Morin E."/>
            <person name="Andreopoulos B."/>
            <person name="Barry K.W."/>
            <person name="Bonito G."/>
            <person name="Buee M."/>
            <person name="Carver A."/>
            <person name="Chen C."/>
            <person name="Cichocki N."/>
            <person name="Clum A."/>
            <person name="Culley D."/>
            <person name="Crous P.W."/>
            <person name="Fauchery L."/>
            <person name="Girlanda M."/>
            <person name="Hayes R.D."/>
            <person name="Keri Z."/>
            <person name="LaButti K."/>
            <person name="Lipzen A."/>
            <person name="Lombard V."/>
            <person name="Magnuson J."/>
            <person name="Maillard F."/>
            <person name="Murat C."/>
            <person name="Nolan M."/>
            <person name="Ohm R.A."/>
            <person name="Pangilinan J."/>
            <person name="Pereira M.F."/>
            <person name="Perotto S."/>
            <person name="Peter M."/>
            <person name="Pfister S."/>
            <person name="Riley R."/>
            <person name="Sitrit Y."/>
            <person name="Stielow J.B."/>
            <person name="Szollosi G."/>
            <person name="Zifcakova L."/>
            <person name="Stursova M."/>
            <person name="Spatafora J.W."/>
            <person name="Tedersoo L."/>
            <person name="Vaario L.M."/>
            <person name="Yamada A."/>
            <person name="Yan M."/>
            <person name="Wang P."/>
            <person name="Xu J."/>
            <person name="Bruns T."/>
            <person name="Baldrian P."/>
            <person name="Vilgalys R."/>
            <person name="Dunand C."/>
            <person name="Henrissat B."/>
            <person name="Grigoriev I.V."/>
            <person name="Hibbett D."/>
            <person name="Nagy L.G."/>
            <person name="Martin F.M."/>
        </authorList>
    </citation>
    <scope>NUCLEOTIDE SEQUENCE</scope>
    <source>
        <strain evidence="1">UH-Tt-Lm1</strain>
    </source>
</reference>
<evidence type="ECO:0000313" key="2">
    <source>
        <dbReference type="Proteomes" id="UP000736335"/>
    </source>
</evidence>